<dbReference type="EMBL" id="JABELV010000031">
    <property type="protein sequence ID" value="KAG7562469.1"/>
    <property type="molecule type" value="Genomic_DNA"/>
</dbReference>
<sequence length="359" mass="38658">MNMEGIIERIQGPSIEDQIPPSASSSTPLPPTNPSPATPPLPYIFRQSRTYTDSQTGRIFEILLTSPVMQGVVKRGSTEIVLVPPASGNGDDGSGRQMDGNDSDDGEEDHVGDSRRGARSSHDALFQRSVSASRSISISGSASASGSGSGISRKKWGAGDFDPDTFLAGSLLRERDEDDDEDDGVEDAESKGEDEDGEDGRYRHLEEHGNDDDGPDENSALSYAPTPTLSVSSGSLTPRPFGSPVLVRHSSFSSSRSRSSESLSGEVDSQVEEDVQARPGLQARSSKSKEKEEFRGVGFEGVCLTRMPKGKRRSKGKQVRDVDETTKPKEEGWPDEDSRCWLTMEGLARAGVFVGDWVS</sequence>
<feature type="compositionally biased region" description="Pro residues" evidence="1">
    <location>
        <begin position="28"/>
        <end position="42"/>
    </location>
</feature>
<comment type="caution">
    <text evidence="2">The sequence shown here is derived from an EMBL/GenBank/DDBJ whole genome shotgun (WGS) entry which is preliminary data.</text>
</comment>
<feature type="region of interest" description="Disordered" evidence="1">
    <location>
        <begin position="1"/>
        <end position="43"/>
    </location>
</feature>
<feature type="compositionally biased region" description="Basic residues" evidence="1">
    <location>
        <begin position="308"/>
        <end position="317"/>
    </location>
</feature>
<evidence type="ECO:0000313" key="2">
    <source>
        <dbReference type="EMBL" id="KAG7562469.1"/>
    </source>
</evidence>
<gene>
    <name evidence="2" type="ORF">FFLO_02048</name>
</gene>
<accession>A0A8K0JN93</accession>
<evidence type="ECO:0000313" key="3">
    <source>
        <dbReference type="Proteomes" id="UP000812966"/>
    </source>
</evidence>
<feature type="compositionally biased region" description="Basic and acidic residues" evidence="1">
    <location>
        <begin position="109"/>
        <end position="122"/>
    </location>
</feature>
<feature type="region of interest" description="Disordered" evidence="1">
    <location>
        <begin position="308"/>
        <end position="337"/>
    </location>
</feature>
<feature type="compositionally biased region" description="Low complexity" evidence="1">
    <location>
        <begin position="128"/>
        <end position="146"/>
    </location>
</feature>
<feature type="compositionally biased region" description="Polar residues" evidence="1">
    <location>
        <begin position="219"/>
        <end position="236"/>
    </location>
</feature>
<dbReference type="AlphaFoldDB" id="A0A8K0JN93"/>
<feature type="region of interest" description="Disordered" evidence="1">
    <location>
        <begin position="80"/>
        <end position="294"/>
    </location>
</feature>
<protein>
    <submittedName>
        <fullName evidence="2">Uncharacterized protein</fullName>
    </submittedName>
</protein>
<feature type="compositionally biased region" description="Basic and acidic residues" evidence="1">
    <location>
        <begin position="199"/>
        <end position="208"/>
    </location>
</feature>
<feature type="compositionally biased region" description="Basic and acidic residues" evidence="1">
    <location>
        <begin position="318"/>
        <end position="337"/>
    </location>
</feature>
<reference evidence="2" key="1">
    <citation type="submission" date="2020-04" db="EMBL/GenBank/DDBJ databases">
        <title>Analysis of mating type loci in Filobasidium floriforme.</title>
        <authorList>
            <person name="Nowrousian M."/>
        </authorList>
    </citation>
    <scope>NUCLEOTIDE SEQUENCE</scope>
    <source>
        <strain evidence="2">CBS 6242</strain>
    </source>
</reference>
<feature type="compositionally biased region" description="Acidic residues" evidence="1">
    <location>
        <begin position="176"/>
        <end position="198"/>
    </location>
</feature>
<organism evidence="2 3">
    <name type="scientific">Filobasidium floriforme</name>
    <dbReference type="NCBI Taxonomy" id="5210"/>
    <lineage>
        <taxon>Eukaryota</taxon>
        <taxon>Fungi</taxon>
        <taxon>Dikarya</taxon>
        <taxon>Basidiomycota</taxon>
        <taxon>Agaricomycotina</taxon>
        <taxon>Tremellomycetes</taxon>
        <taxon>Filobasidiales</taxon>
        <taxon>Filobasidiaceae</taxon>
        <taxon>Filobasidium</taxon>
    </lineage>
</organism>
<evidence type="ECO:0000256" key="1">
    <source>
        <dbReference type="SAM" id="MobiDB-lite"/>
    </source>
</evidence>
<dbReference type="Proteomes" id="UP000812966">
    <property type="component" value="Unassembled WGS sequence"/>
</dbReference>
<keyword evidence="3" id="KW-1185">Reference proteome</keyword>
<proteinExistence type="predicted"/>
<name>A0A8K0JN93_9TREE</name>
<feature type="compositionally biased region" description="Low complexity" evidence="1">
    <location>
        <begin position="248"/>
        <end position="264"/>
    </location>
</feature>